<gene>
    <name evidence="2" type="ORF">Hgul01_02979</name>
</gene>
<keyword evidence="3" id="KW-1185">Reference proteome</keyword>
<evidence type="ECO:0000313" key="2">
    <source>
        <dbReference type="EMBL" id="GAA5529173.1"/>
    </source>
</evidence>
<evidence type="ECO:0000256" key="1">
    <source>
        <dbReference type="SAM" id="MobiDB-lite"/>
    </source>
</evidence>
<proteinExistence type="predicted"/>
<organism evidence="2 3">
    <name type="scientific">Herpetosiphon gulosus</name>
    <dbReference type="NCBI Taxonomy" id="1973496"/>
    <lineage>
        <taxon>Bacteria</taxon>
        <taxon>Bacillati</taxon>
        <taxon>Chloroflexota</taxon>
        <taxon>Chloroflexia</taxon>
        <taxon>Herpetosiphonales</taxon>
        <taxon>Herpetosiphonaceae</taxon>
        <taxon>Herpetosiphon</taxon>
    </lineage>
</organism>
<evidence type="ECO:0000313" key="3">
    <source>
        <dbReference type="Proteomes" id="UP001428290"/>
    </source>
</evidence>
<dbReference type="EMBL" id="BAABRU010000010">
    <property type="protein sequence ID" value="GAA5529173.1"/>
    <property type="molecule type" value="Genomic_DNA"/>
</dbReference>
<protein>
    <submittedName>
        <fullName evidence="2">Uncharacterized protein</fullName>
    </submittedName>
</protein>
<feature type="region of interest" description="Disordered" evidence="1">
    <location>
        <begin position="233"/>
        <end position="252"/>
    </location>
</feature>
<name>A0ABP9X154_9CHLR</name>
<reference evidence="2 3" key="1">
    <citation type="submission" date="2024-02" db="EMBL/GenBank/DDBJ databases">
        <title>Herpetosiphon gulosus NBRC 112829.</title>
        <authorList>
            <person name="Ichikawa N."/>
            <person name="Katano-Makiyama Y."/>
            <person name="Hidaka K."/>
        </authorList>
    </citation>
    <scope>NUCLEOTIDE SEQUENCE [LARGE SCALE GENOMIC DNA]</scope>
    <source>
        <strain evidence="2 3">NBRC 112829</strain>
    </source>
</reference>
<dbReference type="Proteomes" id="UP001428290">
    <property type="component" value="Unassembled WGS sequence"/>
</dbReference>
<dbReference type="RefSeq" id="WP_345722784.1">
    <property type="nucleotide sequence ID" value="NZ_BAABRU010000010.1"/>
</dbReference>
<comment type="caution">
    <text evidence="2">The sequence shown here is derived from an EMBL/GenBank/DDBJ whole genome shotgun (WGS) entry which is preliminary data.</text>
</comment>
<feature type="compositionally biased region" description="Acidic residues" evidence="1">
    <location>
        <begin position="234"/>
        <end position="252"/>
    </location>
</feature>
<accession>A0ABP9X154</accession>
<sequence>MVRRPDLEEVRVNTFLIADTAMIPILRGEGTVNGHSFTLTSARGQGLIARLRTRNYRVVTLKDKINRLTELPTVEAPGNLLQIETGARDQWFHFDSDTLTWQAVEAQTNGSRLFVAFEEHRVARRRRSRTSGDYFRIERLPNGTPQLTPLKEDTALLLGYAHATYEADIEIDNTANADGSYTLPVEFSLPPAYRTMLELLAESHDKQTMHFSAAGWPLAVRLLHRLNLRPANGDIEDDFGDDHDDFDDDDDE</sequence>